<protein>
    <submittedName>
        <fullName evidence="4">Site-specific integrase</fullName>
    </submittedName>
</protein>
<feature type="domain" description="Tyr recombinase" evidence="3">
    <location>
        <begin position="76"/>
        <end position="275"/>
    </location>
</feature>
<dbReference type="GO" id="GO:0006310">
    <property type="term" value="P:DNA recombination"/>
    <property type="evidence" value="ECO:0007669"/>
    <property type="project" value="UniProtKB-KW"/>
</dbReference>
<evidence type="ECO:0000313" key="5">
    <source>
        <dbReference type="Proteomes" id="UP000237966"/>
    </source>
</evidence>
<evidence type="ECO:0000256" key="1">
    <source>
        <dbReference type="ARBA" id="ARBA00023125"/>
    </source>
</evidence>
<keyword evidence="2" id="KW-0233">DNA recombination</keyword>
<dbReference type="PANTHER" id="PTHR30349">
    <property type="entry name" value="PHAGE INTEGRASE-RELATED"/>
    <property type="match status" value="1"/>
</dbReference>
<dbReference type="Pfam" id="PF00589">
    <property type="entry name" value="Phage_integrase"/>
    <property type="match status" value="1"/>
</dbReference>
<dbReference type="InterPro" id="IPR011010">
    <property type="entry name" value="DNA_brk_join_enz"/>
</dbReference>
<proteinExistence type="predicted"/>
<dbReference type="SUPFAM" id="SSF56349">
    <property type="entry name" value="DNA breaking-rejoining enzymes"/>
    <property type="match status" value="1"/>
</dbReference>
<dbReference type="Proteomes" id="UP000237966">
    <property type="component" value="Unassembled WGS sequence"/>
</dbReference>
<dbReference type="PANTHER" id="PTHR30349:SF91">
    <property type="entry name" value="INTA PROTEIN"/>
    <property type="match status" value="1"/>
</dbReference>
<dbReference type="GO" id="GO:0003677">
    <property type="term" value="F:DNA binding"/>
    <property type="evidence" value="ECO:0007669"/>
    <property type="project" value="UniProtKB-KW"/>
</dbReference>
<dbReference type="InterPro" id="IPR010998">
    <property type="entry name" value="Integrase_recombinase_N"/>
</dbReference>
<evidence type="ECO:0000256" key="2">
    <source>
        <dbReference type="ARBA" id="ARBA00023172"/>
    </source>
</evidence>
<accession>A0A2S5Y538</accession>
<name>A0A2S5Y538_9MICO</name>
<dbReference type="InterPro" id="IPR002104">
    <property type="entry name" value="Integrase_catalytic"/>
</dbReference>
<dbReference type="GO" id="GO:0015074">
    <property type="term" value="P:DNA integration"/>
    <property type="evidence" value="ECO:0007669"/>
    <property type="project" value="InterPro"/>
</dbReference>
<gene>
    <name evidence="4" type="ORF">C5C51_09100</name>
</gene>
<reference evidence="4 5" key="1">
    <citation type="submission" date="2018-02" db="EMBL/GenBank/DDBJ databases">
        <title>Bacteriophage NCPPB3778 and a type I-E CRISPR drive the evolution of the US Biological Select Agent, Rathayibacter toxicus.</title>
        <authorList>
            <person name="Davis E.W.II."/>
            <person name="Tabima J.F."/>
            <person name="Weisberg A.J."/>
            <person name="Lopes L.D."/>
            <person name="Wiseman M.S."/>
            <person name="Wiseman M.S."/>
            <person name="Pupko T."/>
            <person name="Belcher M.S."/>
            <person name="Sechler A.J."/>
            <person name="Tancos M.A."/>
            <person name="Schroeder B.K."/>
            <person name="Murray T.D."/>
            <person name="Luster D.G."/>
            <person name="Schneider W.L."/>
            <person name="Rogers E."/>
            <person name="Andreote F.D."/>
            <person name="Grunwald N.J."/>
            <person name="Putnam M.L."/>
            <person name="Chang J.H."/>
        </authorList>
    </citation>
    <scope>NUCLEOTIDE SEQUENCE [LARGE SCALE GENOMIC DNA]</scope>
    <source>
        <strain evidence="4 5">FH99</strain>
    </source>
</reference>
<dbReference type="InterPro" id="IPR050090">
    <property type="entry name" value="Tyrosine_recombinase_XerCD"/>
</dbReference>
<comment type="caution">
    <text evidence="4">The sequence shown here is derived from an EMBL/GenBank/DDBJ whole genome shotgun (WGS) entry which is preliminary data.</text>
</comment>
<sequence>MMRKYVVPLLGRNKLRSLRPDHVRKLHSEVLDLSSLPSTVQLAHAVLRSMLSEAMREQYVDRNVALLTRPTRIEKVDVVPWSAEEATTFLESVDGHPFAGLFTLALALGMRRGELLGLRWQDVDLDERKLNVRQTVQRLGRGEGLVMGPPKTARSRRSIPLPKLCVDALIERRRVQDEARRAIREGWTELDLVFTTTIGTAIEPSNLRRSFNRAIELAGLRQIRFHDLRHTCASLLLAQGVPMRVVMEILGHSTMSITSDLYTHVAPSAVESALSATSAQLRSHANDQRQS</sequence>
<dbReference type="InterPro" id="IPR013762">
    <property type="entry name" value="Integrase-like_cat_sf"/>
</dbReference>
<dbReference type="Gene3D" id="1.10.150.130">
    <property type="match status" value="1"/>
</dbReference>
<evidence type="ECO:0000259" key="3">
    <source>
        <dbReference type="PROSITE" id="PS51898"/>
    </source>
</evidence>
<dbReference type="Gene3D" id="1.10.443.10">
    <property type="entry name" value="Intergrase catalytic core"/>
    <property type="match status" value="1"/>
</dbReference>
<dbReference type="PROSITE" id="PS51898">
    <property type="entry name" value="TYR_RECOMBINASE"/>
    <property type="match status" value="1"/>
</dbReference>
<dbReference type="CDD" id="cd01189">
    <property type="entry name" value="INT_ICEBs1_C_like"/>
    <property type="match status" value="1"/>
</dbReference>
<dbReference type="EMBL" id="PSWU01000013">
    <property type="protein sequence ID" value="PPI13858.1"/>
    <property type="molecule type" value="Genomic_DNA"/>
</dbReference>
<evidence type="ECO:0000313" key="4">
    <source>
        <dbReference type="EMBL" id="PPI13858.1"/>
    </source>
</evidence>
<keyword evidence="1" id="KW-0238">DNA-binding</keyword>
<dbReference type="AlphaFoldDB" id="A0A2S5Y538"/>
<organism evidence="4 5">
    <name type="scientific">Rathayibacter toxicus</name>
    <dbReference type="NCBI Taxonomy" id="145458"/>
    <lineage>
        <taxon>Bacteria</taxon>
        <taxon>Bacillati</taxon>
        <taxon>Actinomycetota</taxon>
        <taxon>Actinomycetes</taxon>
        <taxon>Micrococcales</taxon>
        <taxon>Microbacteriaceae</taxon>
        <taxon>Rathayibacter</taxon>
    </lineage>
</organism>